<feature type="domain" description="BTB" evidence="1">
    <location>
        <begin position="7"/>
        <end position="79"/>
    </location>
</feature>
<protein>
    <recommendedName>
        <fullName evidence="1">BTB domain-containing protein</fullName>
    </recommendedName>
</protein>
<dbReference type="PANTHER" id="PTHR11145:SF8">
    <property type="entry name" value="RE57120P"/>
    <property type="match status" value="1"/>
</dbReference>
<proteinExistence type="predicted"/>
<dbReference type="Pfam" id="PF02214">
    <property type="entry name" value="BTB_2"/>
    <property type="match status" value="1"/>
</dbReference>
<dbReference type="Gene3D" id="3.30.710.10">
    <property type="entry name" value="Potassium Channel Kv1.1, Chain A"/>
    <property type="match status" value="1"/>
</dbReference>
<accession>A0A8H7QJM4</accession>
<evidence type="ECO:0000313" key="3">
    <source>
        <dbReference type="Proteomes" id="UP000603453"/>
    </source>
</evidence>
<evidence type="ECO:0000259" key="1">
    <source>
        <dbReference type="PROSITE" id="PS50097"/>
    </source>
</evidence>
<dbReference type="SUPFAM" id="SSF54695">
    <property type="entry name" value="POZ domain"/>
    <property type="match status" value="1"/>
</dbReference>
<dbReference type="AlphaFoldDB" id="A0A8H7QJM4"/>
<comment type="caution">
    <text evidence="2">The sequence shown here is derived from an EMBL/GenBank/DDBJ whole genome shotgun (WGS) entry which is preliminary data.</text>
</comment>
<sequence length="194" mass="22551">MGETPMENPIVKINVGGKPFYTKQNTLVQSKYFEVLLANNMDKRIYVGKNSDEIFIDRNGDIFRHVLQYLRLGKIFVKEENTLKKVKIEANYYGLSDLENQVDARVKYLSESKDQYMFMDSDKLLEEYMEKFNPSSEKSTTQKAPKSLQVIKCFDTVEKQTKCFLPHTASESCTHTNHKTIEVPVKKAIVRRYA</sequence>
<dbReference type="OrthoDB" id="2414723at2759"/>
<dbReference type="CDD" id="cd18316">
    <property type="entry name" value="BTB_POZ_KCTD-like"/>
    <property type="match status" value="1"/>
</dbReference>
<dbReference type="InterPro" id="IPR011333">
    <property type="entry name" value="SKP1/BTB/POZ_sf"/>
</dbReference>
<dbReference type="InterPro" id="IPR000210">
    <property type="entry name" value="BTB/POZ_dom"/>
</dbReference>
<dbReference type="Proteomes" id="UP000603453">
    <property type="component" value="Unassembled WGS sequence"/>
</dbReference>
<name>A0A8H7QJM4_9FUNG</name>
<reference evidence="2" key="1">
    <citation type="submission" date="2020-12" db="EMBL/GenBank/DDBJ databases">
        <title>Metabolic potential, ecology and presence of endohyphal bacteria is reflected in genomic diversity of Mucoromycotina.</title>
        <authorList>
            <person name="Muszewska A."/>
            <person name="Okrasinska A."/>
            <person name="Steczkiewicz K."/>
            <person name="Drgas O."/>
            <person name="Orlowska M."/>
            <person name="Perlinska-Lenart U."/>
            <person name="Aleksandrzak-Piekarczyk T."/>
            <person name="Szatraj K."/>
            <person name="Zielenkiewicz U."/>
            <person name="Pilsyk S."/>
            <person name="Malc E."/>
            <person name="Mieczkowski P."/>
            <person name="Kruszewska J.S."/>
            <person name="Biernat P."/>
            <person name="Pawlowska J."/>
        </authorList>
    </citation>
    <scope>NUCLEOTIDE SEQUENCE</scope>
    <source>
        <strain evidence="2">WA0000017839</strain>
    </source>
</reference>
<dbReference type="InterPro" id="IPR045068">
    <property type="entry name" value="BACURD1-3"/>
</dbReference>
<dbReference type="PROSITE" id="PS50097">
    <property type="entry name" value="BTB"/>
    <property type="match status" value="1"/>
</dbReference>
<dbReference type="EMBL" id="JAEPRD010000228">
    <property type="protein sequence ID" value="KAG2193557.1"/>
    <property type="molecule type" value="Genomic_DNA"/>
</dbReference>
<evidence type="ECO:0000313" key="2">
    <source>
        <dbReference type="EMBL" id="KAG2193557.1"/>
    </source>
</evidence>
<organism evidence="2 3">
    <name type="scientific">Mucor saturninus</name>
    <dbReference type="NCBI Taxonomy" id="64648"/>
    <lineage>
        <taxon>Eukaryota</taxon>
        <taxon>Fungi</taxon>
        <taxon>Fungi incertae sedis</taxon>
        <taxon>Mucoromycota</taxon>
        <taxon>Mucoromycotina</taxon>
        <taxon>Mucoromycetes</taxon>
        <taxon>Mucorales</taxon>
        <taxon>Mucorineae</taxon>
        <taxon>Mucoraceae</taxon>
        <taxon>Mucor</taxon>
    </lineage>
</organism>
<dbReference type="GO" id="GO:0051260">
    <property type="term" value="P:protein homooligomerization"/>
    <property type="evidence" value="ECO:0007669"/>
    <property type="project" value="InterPro"/>
</dbReference>
<gene>
    <name evidence="2" type="ORF">INT47_010335</name>
</gene>
<dbReference type="PANTHER" id="PTHR11145">
    <property type="entry name" value="BTB/POZ DOMAIN-CONTAINING ADAPTER FOR CUL3-MEDIATED RHOA DEGRADATION PROTEIN FAMILY MEMBER"/>
    <property type="match status" value="1"/>
</dbReference>
<keyword evidence="3" id="KW-1185">Reference proteome</keyword>
<dbReference type="SMART" id="SM00225">
    <property type="entry name" value="BTB"/>
    <property type="match status" value="1"/>
</dbReference>
<dbReference type="InterPro" id="IPR003131">
    <property type="entry name" value="T1-type_BTB"/>
</dbReference>